<gene>
    <name evidence="5" type="ORF">A3A78_01300</name>
</gene>
<dbReference type="AlphaFoldDB" id="A0A1F4VE91"/>
<reference evidence="5 6" key="1">
    <citation type="journal article" date="2016" name="Nat. Commun.">
        <title>Thousands of microbial genomes shed light on interconnected biogeochemical processes in an aquifer system.</title>
        <authorList>
            <person name="Anantharaman K."/>
            <person name="Brown C.T."/>
            <person name="Hug L.A."/>
            <person name="Sharon I."/>
            <person name="Castelle C.J."/>
            <person name="Probst A.J."/>
            <person name="Thomas B.C."/>
            <person name="Singh A."/>
            <person name="Wilkins M.J."/>
            <person name="Karaoz U."/>
            <person name="Brodie E.L."/>
            <person name="Williams K.H."/>
            <person name="Hubbard S.S."/>
            <person name="Banfield J.F."/>
        </authorList>
    </citation>
    <scope>NUCLEOTIDE SEQUENCE [LARGE SCALE GENOMIC DNA]</scope>
</reference>
<dbReference type="PANTHER" id="PTHR36306:SF1">
    <property type="entry name" value="ALPHA-AMYLASE-RELATED"/>
    <property type="match status" value="1"/>
</dbReference>
<proteinExistence type="inferred from homology"/>
<dbReference type="SUPFAM" id="SSF46600">
    <property type="entry name" value="C-terminal UvrC-binding domain of UvrB"/>
    <property type="match status" value="1"/>
</dbReference>
<dbReference type="PANTHER" id="PTHR36306">
    <property type="entry name" value="ALPHA-AMYLASE-RELATED-RELATED"/>
    <property type="match status" value="1"/>
</dbReference>
<dbReference type="EMBL" id="MEVI01000002">
    <property type="protein sequence ID" value="OGC55572.1"/>
    <property type="molecule type" value="Genomic_DNA"/>
</dbReference>
<dbReference type="Gene3D" id="4.10.860.10">
    <property type="entry name" value="UVR domain"/>
    <property type="match status" value="1"/>
</dbReference>
<dbReference type="PROSITE" id="PS50151">
    <property type="entry name" value="UVR"/>
    <property type="match status" value="1"/>
</dbReference>
<evidence type="ECO:0000259" key="4">
    <source>
        <dbReference type="PROSITE" id="PS50151"/>
    </source>
</evidence>
<dbReference type="InterPro" id="IPR004300">
    <property type="entry name" value="Glyco_hydro_57_N"/>
</dbReference>
<keyword evidence="3" id="KW-0175">Coiled coil</keyword>
<dbReference type="Pfam" id="PF03065">
    <property type="entry name" value="Glyco_hydro_57"/>
    <property type="match status" value="1"/>
</dbReference>
<dbReference type="GO" id="GO:0005975">
    <property type="term" value="P:carbohydrate metabolic process"/>
    <property type="evidence" value="ECO:0007669"/>
    <property type="project" value="InterPro"/>
</dbReference>
<evidence type="ECO:0000256" key="2">
    <source>
        <dbReference type="ARBA" id="ARBA00023277"/>
    </source>
</evidence>
<dbReference type="Gene3D" id="3.20.110.20">
    <property type="match status" value="1"/>
</dbReference>
<dbReference type="InterPro" id="IPR011330">
    <property type="entry name" value="Glyco_hydro/deAcase_b/a-brl"/>
</dbReference>
<dbReference type="Pfam" id="PF02151">
    <property type="entry name" value="UVR"/>
    <property type="match status" value="1"/>
</dbReference>
<evidence type="ECO:0000313" key="6">
    <source>
        <dbReference type="Proteomes" id="UP000176504"/>
    </source>
</evidence>
<name>A0A1F4VE91_UNCKA</name>
<keyword evidence="2" id="KW-0119">Carbohydrate metabolism</keyword>
<evidence type="ECO:0000256" key="3">
    <source>
        <dbReference type="SAM" id="Coils"/>
    </source>
</evidence>
<protein>
    <recommendedName>
        <fullName evidence="4">UVR domain-containing protein</fullName>
    </recommendedName>
</protein>
<evidence type="ECO:0000313" key="5">
    <source>
        <dbReference type="EMBL" id="OGC55572.1"/>
    </source>
</evidence>
<evidence type="ECO:0000256" key="1">
    <source>
        <dbReference type="ARBA" id="ARBA00006821"/>
    </source>
</evidence>
<accession>A0A1F4VE91</accession>
<dbReference type="GO" id="GO:0003824">
    <property type="term" value="F:catalytic activity"/>
    <property type="evidence" value="ECO:0007669"/>
    <property type="project" value="InterPro"/>
</dbReference>
<dbReference type="InterPro" id="IPR001943">
    <property type="entry name" value="UVR_dom"/>
</dbReference>
<feature type="coiled-coil region" evidence="3">
    <location>
        <begin position="436"/>
        <end position="463"/>
    </location>
</feature>
<dbReference type="Proteomes" id="UP000176504">
    <property type="component" value="Unassembled WGS sequence"/>
</dbReference>
<dbReference type="SUPFAM" id="SSF88713">
    <property type="entry name" value="Glycoside hydrolase/deacetylase"/>
    <property type="match status" value="1"/>
</dbReference>
<comment type="similarity">
    <text evidence="1">Belongs to the glycosyl hydrolase 57 family.</text>
</comment>
<dbReference type="InterPro" id="IPR036876">
    <property type="entry name" value="UVR_dom_sf"/>
</dbReference>
<organism evidence="5 6">
    <name type="scientific">candidate division WWE3 bacterium RIFCSPLOWO2_01_FULL_41_18</name>
    <dbReference type="NCBI Taxonomy" id="1802625"/>
    <lineage>
        <taxon>Bacteria</taxon>
        <taxon>Katanobacteria</taxon>
    </lineage>
</organism>
<dbReference type="InterPro" id="IPR052046">
    <property type="entry name" value="GH57_Enzymes"/>
</dbReference>
<comment type="caution">
    <text evidence="5">The sequence shown here is derived from an EMBL/GenBank/DDBJ whole genome shotgun (WGS) entry which is preliminary data.</text>
</comment>
<feature type="domain" description="UVR" evidence="4">
    <location>
        <begin position="440"/>
        <end position="475"/>
    </location>
</feature>
<sequence length="482" mass="56464">MLWVNFLHFYQPPTQKKYWVDKITEESYRKIVDHLLQNENAKLTLNVSAVLCELWDTYGHHDVINKIRTLLERGQIELTGSAKYHPLLPKLPDSEIKRQIYLNELSLYKYFGIEGPILSKKYQDGGQISLKGFFPPEMAYSSHLARIVGELGYRWILAEELSYAYEFGKIDFSRLYKVKGTDLIIFFRDRYSSFKVLSGQLATSKLFLEEFKEKGTSGKYFLTAMDGETFGHHRPGLDKTLAEIYRDKSIDPKKISELLELPFEICEVETLPATWALMEIDITSGVPFARWDDPDNIIHKMQWDLTYLAIECVNRSSFSGLKDEELSKLSEFEVEKYKKARNLLDRSLHSDQFWWASAKPWWSLEMIERGAKELSDVVDTAPDSTEKDKEKARKFYFDIITTGFEWQRTGKVDETSRKYDEEIKMVVDKDLSKYSKKDVLEMVDRLTKEMNELSGNLEFERATQLRNRIKELLVFIDKNYAD</sequence>